<dbReference type="AlphaFoldDB" id="A0A9Q2NYB3"/>
<evidence type="ECO:0000313" key="1">
    <source>
        <dbReference type="EMBL" id="MBM2353704.1"/>
    </source>
</evidence>
<evidence type="ECO:0000313" key="2">
    <source>
        <dbReference type="Proteomes" id="UP000809337"/>
    </source>
</evidence>
<sequence length="66" mass="7507">MDGGNNPNENSRNHKGLLQFGVGWHFSGTVTQIRQVTLTHCVKTYDKDHHLVWGKPFRQTAGRDFA</sequence>
<comment type="caution">
    <text evidence="1">The sequence shown here is derived from an EMBL/GenBank/DDBJ whole genome shotgun (WGS) entry which is preliminary data.</text>
</comment>
<accession>A0A9Q2NYB3</accession>
<organism evidence="1 2">
    <name type="scientific">Pseudosulfitobacter pseudonitzschiae</name>
    <dbReference type="NCBI Taxonomy" id="1402135"/>
    <lineage>
        <taxon>Bacteria</taxon>
        <taxon>Pseudomonadati</taxon>
        <taxon>Pseudomonadota</taxon>
        <taxon>Alphaproteobacteria</taxon>
        <taxon>Rhodobacterales</taxon>
        <taxon>Roseobacteraceae</taxon>
        <taxon>Pseudosulfitobacter</taxon>
    </lineage>
</organism>
<reference evidence="1" key="1">
    <citation type="submission" date="2021-01" db="EMBL/GenBank/DDBJ databases">
        <title>Diatom-associated Roseobacters Show Island Model of Population Structure.</title>
        <authorList>
            <person name="Qu L."/>
            <person name="Feng X."/>
            <person name="Chen Y."/>
            <person name="Li L."/>
            <person name="Wang X."/>
            <person name="Hu Z."/>
            <person name="Wang H."/>
            <person name="Luo H."/>
        </authorList>
    </citation>
    <scope>NUCLEOTIDE SEQUENCE</scope>
    <source>
        <strain evidence="1">SM26-45</strain>
    </source>
</reference>
<dbReference type="Proteomes" id="UP000809337">
    <property type="component" value="Unassembled WGS sequence"/>
</dbReference>
<dbReference type="EMBL" id="JAFBWN010000002">
    <property type="protein sequence ID" value="MBM2353704.1"/>
    <property type="molecule type" value="Genomic_DNA"/>
</dbReference>
<gene>
    <name evidence="1" type="ORF">JQX14_04105</name>
</gene>
<proteinExistence type="predicted"/>
<name>A0A9Q2NYB3_9RHOB</name>
<protein>
    <submittedName>
        <fullName evidence="1">Uncharacterized protein</fullName>
    </submittedName>
</protein>